<keyword evidence="2" id="KW-1133">Transmembrane helix</keyword>
<dbReference type="EMBL" id="JBJQND010000007">
    <property type="protein sequence ID" value="KAL3870889.1"/>
    <property type="molecule type" value="Genomic_DNA"/>
</dbReference>
<feature type="transmembrane region" description="Helical" evidence="2">
    <location>
        <begin position="306"/>
        <end position="329"/>
    </location>
</feature>
<evidence type="ECO:0000256" key="3">
    <source>
        <dbReference type="SAM" id="SignalP"/>
    </source>
</evidence>
<proteinExistence type="predicted"/>
<accession>A0ABD3WAF2</accession>
<name>A0ABD3WAF2_SINWO</name>
<keyword evidence="2" id="KW-0812">Transmembrane</keyword>
<feature type="region of interest" description="Disordered" evidence="1">
    <location>
        <begin position="382"/>
        <end position="506"/>
    </location>
</feature>
<evidence type="ECO:0000313" key="4">
    <source>
        <dbReference type="EMBL" id="KAL3870889.1"/>
    </source>
</evidence>
<feature type="signal peptide" evidence="3">
    <location>
        <begin position="1"/>
        <end position="21"/>
    </location>
</feature>
<organism evidence="4 5">
    <name type="scientific">Sinanodonta woodiana</name>
    <name type="common">Chinese pond mussel</name>
    <name type="synonym">Anodonta woodiana</name>
    <dbReference type="NCBI Taxonomy" id="1069815"/>
    <lineage>
        <taxon>Eukaryota</taxon>
        <taxon>Metazoa</taxon>
        <taxon>Spiralia</taxon>
        <taxon>Lophotrochozoa</taxon>
        <taxon>Mollusca</taxon>
        <taxon>Bivalvia</taxon>
        <taxon>Autobranchia</taxon>
        <taxon>Heteroconchia</taxon>
        <taxon>Palaeoheterodonta</taxon>
        <taxon>Unionida</taxon>
        <taxon>Unionoidea</taxon>
        <taxon>Unionidae</taxon>
        <taxon>Unioninae</taxon>
        <taxon>Sinanodonta</taxon>
    </lineage>
</organism>
<dbReference type="AlphaFoldDB" id="A0ABD3WAF2"/>
<evidence type="ECO:0000313" key="5">
    <source>
        <dbReference type="Proteomes" id="UP001634394"/>
    </source>
</evidence>
<feature type="compositionally biased region" description="Basic and acidic residues" evidence="1">
    <location>
        <begin position="447"/>
        <end position="469"/>
    </location>
</feature>
<keyword evidence="5" id="KW-1185">Reference proteome</keyword>
<reference evidence="4 5" key="1">
    <citation type="submission" date="2024-11" db="EMBL/GenBank/DDBJ databases">
        <title>Chromosome-level genome assembly of the freshwater bivalve Anodonta woodiana.</title>
        <authorList>
            <person name="Chen X."/>
        </authorList>
    </citation>
    <scope>NUCLEOTIDE SEQUENCE [LARGE SCALE GENOMIC DNA]</scope>
    <source>
        <strain evidence="4">MN2024</strain>
        <tissue evidence="4">Gills</tissue>
    </source>
</reference>
<feature type="compositionally biased region" description="Polar residues" evidence="1">
    <location>
        <begin position="479"/>
        <end position="488"/>
    </location>
</feature>
<feature type="compositionally biased region" description="Polar residues" evidence="1">
    <location>
        <begin position="384"/>
        <end position="421"/>
    </location>
</feature>
<evidence type="ECO:0000256" key="1">
    <source>
        <dbReference type="SAM" id="MobiDB-lite"/>
    </source>
</evidence>
<evidence type="ECO:0000256" key="2">
    <source>
        <dbReference type="SAM" id="Phobius"/>
    </source>
</evidence>
<feature type="chain" id="PRO_5044866675" evidence="3">
    <location>
        <begin position="22"/>
        <end position="506"/>
    </location>
</feature>
<gene>
    <name evidence="4" type="ORF">ACJMK2_038920</name>
</gene>
<sequence>MSCTGVLLCLLLLGYCQIVDPACTFPSELQNAQWTSSLTDTSKINTYSTLTFTTINLTIDFYDTNVSTYSCFLTDGGNKYLLRSSLSFEFDSYVYRYLCFDFRRQNSYSYAFYVLSNSNGTSVYYQAIIYTYSATIDNVCTNTKTAGEYYVLIKKNFETSAQQSCITPLLGVFYYSQRDSTATCATGKWDICNSNSTKVAISTTGSSTCAANAGTISTPPGYILCVASVVGTYYYQTTYYSTTQKFVCMTVGYSGSNVSVTQVPKVCEYTQTPTYVSNAGTYFTLVVNETCVPASAQSSTSGQASVGLIVGVVIGVVVLLVIVCGVLWYKLYWVKTKKASITKITENKREKFQDPYLEEKDKKSTITREDIIFDIEDEDHITPSAPTITTERGDTPHSTTKVANGHAVTQSNGHAPNNDNTIEGPASVSPYMEDPVPMDDDSSSVNKRPEKFKSLDLDEESSLHLRTINEVEDEEMRPVTSTTKTTNLFVADPSAPESLTPVSGEI</sequence>
<comment type="caution">
    <text evidence="4">The sequence shown here is derived from an EMBL/GenBank/DDBJ whole genome shotgun (WGS) entry which is preliminary data.</text>
</comment>
<dbReference type="Proteomes" id="UP001634394">
    <property type="component" value="Unassembled WGS sequence"/>
</dbReference>
<keyword evidence="2" id="KW-0472">Membrane</keyword>
<protein>
    <submittedName>
        <fullName evidence="4">Uncharacterized protein</fullName>
    </submittedName>
</protein>
<keyword evidence="3" id="KW-0732">Signal</keyword>